<keyword evidence="3" id="KW-1185">Reference proteome</keyword>
<evidence type="ECO:0000313" key="3">
    <source>
        <dbReference type="Proteomes" id="UP001049176"/>
    </source>
</evidence>
<name>A0A9P7RTA2_9AGAR</name>
<dbReference type="AlphaFoldDB" id="A0A9P7RTA2"/>
<dbReference type="Proteomes" id="UP001049176">
    <property type="component" value="Chromosome 8"/>
</dbReference>
<feature type="chain" id="PRO_5040297307" evidence="1">
    <location>
        <begin position="20"/>
        <end position="91"/>
    </location>
</feature>
<dbReference type="KEGG" id="more:E1B28_012921"/>
<protein>
    <submittedName>
        <fullName evidence="2">Uncharacterized protein</fullName>
    </submittedName>
</protein>
<dbReference type="EMBL" id="CM032188">
    <property type="protein sequence ID" value="KAG7088975.1"/>
    <property type="molecule type" value="Genomic_DNA"/>
</dbReference>
<evidence type="ECO:0000313" key="2">
    <source>
        <dbReference type="EMBL" id="KAG7088975.1"/>
    </source>
</evidence>
<reference evidence="2" key="1">
    <citation type="journal article" date="2021" name="Genome Biol. Evol.">
        <title>The assembled and annotated genome of the fairy-ring fungus Marasmius oreades.</title>
        <authorList>
            <person name="Hiltunen M."/>
            <person name="Ament-Velasquez S.L."/>
            <person name="Johannesson H."/>
        </authorList>
    </citation>
    <scope>NUCLEOTIDE SEQUENCE</scope>
    <source>
        <strain evidence="2">03SP1</strain>
    </source>
</reference>
<evidence type="ECO:0000256" key="1">
    <source>
        <dbReference type="SAM" id="SignalP"/>
    </source>
</evidence>
<comment type="caution">
    <text evidence="2">The sequence shown here is derived from an EMBL/GenBank/DDBJ whole genome shotgun (WGS) entry which is preliminary data.</text>
</comment>
<proteinExistence type="predicted"/>
<accession>A0A9P7RTA2</accession>
<keyword evidence="1" id="KW-0732">Signal</keyword>
<organism evidence="2 3">
    <name type="scientific">Marasmius oreades</name>
    <name type="common">fairy-ring Marasmius</name>
    <dbReference type="NCBI Taxonomy" id="181124"/>
    <lineage>
        <taxon>Eukaryota</taxon>
        <taxon>Fungi</taxon>
        <taxon>Dikarya</taxon>
        <taxon>Basidiomycota</taxon>
        <taxon>Agaricomycotina</taxon>
        <taxon>Agaricomycetes</taxon>
        <taxon>Agaricomycetidae</taxon>
        <taxon>Agaricales</taxon>
        <taxon>Marasmiineae</taxon>
        <taxon>Marasmiaceae</taxon>
        <taxon>Marasmius</taxon>
    </lineage>
</organism>
<dbReference type="RefSeq" id="XP_043005446.1">
    <property type="nucleotide sequence ID" value="XM_043158075.1"/>
</dbReference>
<sequence>MLLSPIYLSLLSIPLSAVGQEFLVVDGIIGGVPRTGSPPAEPQPLKVAATTPGALRVVQNSGVCETTPGVQQVSGYGDLTATESILCVTLW</sequence>
<gene>
    <name evidence="2" type="ORF">E1B28_012921</name>
</gene>
<feature type="signal peptide" evidence="1">
    <location>
        <begin position="1"/>
        <end position="19"/>
    </location>
</feature>
<dbReference type="GeneID" id="66081996"/>
<dbReference type="OrthoDB" id="3045579at2759"/>